<dbReference type="AlphaFoldDB" id="A0A9N9AWV8"/>
<organism evidence="3 4">
    <name type="scientific">Acaulospora morrowiae</name>
    <dbReference type="NCBI Taxonomy" id="94023"/>
    <lineage>
        <taxon>Eukaryota</taxon>
        <taxon>Fungi</taxon>
        <taxon>Fungi incertae sedis</taxon>
        <taxon>Mucoromycota</taxon>
        <taxon>Glomeromycotina</taxon>
        <taxon>Glomeromycetes</taxon>
        <taxon>Diversisporales</taxon>
        <taxon>Acaulosporaceae</taxon>
        <taxon>Acaulospora</taxon>
    </lineage>
</organism>
<evidence type="ECO:0000313" key="4">
    <source>
        <dbReference type="Proteomes" id="UP000789342"/>
    </source>
</evidence>
<evidence type="ECO:0000256" key="1">
    <source>
        <dbReference type="ARBA" id="ARBA00022574"/>
    </source>
</evidence>
<keyword evidence="1" id="KW-0853">WD repeat</keyword>
<gene>
    <name evidence="3" type="ORF">AMORRO_LOCUS5222</name>
</gene>
<dbReference type="SUPFAM" id="SSF50978">
    <property type="entry name" value="WD40 repeat-like"/>
    <property type="match status" value="1"/>
</dbReference>
<reference evidence="3" key="1">
    <citation type="submission" date="2021-06" db="EMBL/GenBank/DDBJ databases">
        <authorList>
            <person name="Kallberg Y."/>
            <person name="Tangrot J."/>
            <person name="Rosling A."/>
        </authorList>
    </citation>
    <scope>NUCLEOTIDE SEQUENCE</scope>
    <source>
        <strain evidence="3">CL551</strain>
    </source>
</reference>
<name>A0A9N9AWV8_9GLOM</name>
<dbReference type="InterPro" id="IPR036322">
    <property type="entry name" value="WD40_repeat_dom_sf"/>
</dbReference>
<dbReference type="SMART" id="SM00320">
    <property type="entry name" value="WD40"/>
    <property type="match status" value="2"/>
</dbReference>
<accession>A0A9N9AWV8</accession>
<keyword evidence="2" id="KW-0677">Repeat</keyword>
<sequence>MGKKKHRKDEKFYQPKKIIKINDTNSNNRVHPYLSNVSSNAPENSPPMEIPGFYYDSEKNRYFKILPNKTFGSDHPHSISAIKEKKMTKEVEKSWAHRNYNRFDYLLSKEVNPFKSHRRIQNETGEFIVNLYHHVGSLETSYVKHRVTYFLIHPLVNDIYYGNVQGLVGLLRYRADKDSCSELFKLSSGYCTSEISSMDLTKDNLLSVTSLGGDLGPGVLCIFKIPADYNQFCLAEPVFEYVSKTTLWTSTFSQVTPSTAVGSSNNVTIVQNYSGHKTMERVYRTNSDVFALDFDRNQASKYFKPSVVYAGCRDGQIRIFDIRSNINRSAGESPRIRQSSPVCNLKSIHSCHVLCDGMNGSLSLWDIRCMKKDPVMEYLGHVNNGNRRIGFSVNTHESIVAIAGSDRYVRLYSISSGKLVRAPIGPFKEHISTIKFCETFSVADSSNLKYMEARDIRGEGIWFSVGSELQWWSV</sequence>
<dbReference type="Proteomes" id="UP000789342">
    <property type="component" value="Unassembled WGS sequence"/>
</dbReference>
<comment type="caution">
    <text evidence="3">The sequence shown here is derived from an EMBL/GenBank/DDBJ whole genome shotgun (WGS) entry which is preliminary data.</text>
</comment>
<dbReference type="Gene3D" id="2.130.10.10">
    <property type="entry name" value="YVTN repeat-like/Quinoprotein amine dehydrogenase"/>
    <property type="match status" value="1"/>
</dbReference>
<protein>
    <submittedName>
        <fullName evidence="3">4717_t:CDS:1</fullName>
    </submittedName>
</protein>
<dbReference type="PANTHER" id="PTHR44472:SF1">
    <property type="entry name" value="DDB1 AND CUL4 ASSOCIATED FACTOR 4"/>
    <property type="match status" value="1"/>
</dbReference>
<keyword evidence="4" id="KW-1185">Reference proteome</keyword>
<proteinExistence type="predicted"/>
<evidence type="ECO:0000256" key="2">
    <source>
        <dbReference type="ARBA" id="ARBA00022737"/>
    </source>
</evidence>
<evidence type="ECO:0000313" key="3">
    <source>
        <dbReference type="EMBL" id="CAG8543109.1"/>
    </source>
</evidence>
<dbReference type="InterPro" id="IPR015943">
    <property type="entry name" value="WD40/YVTN_repeat-like_dom_sf"/>
</dbReference>
<dbReference type="InterPro" id="IPR052254">
    <property type="entry name" value="CUL4-DDB1_E3_ligase_receptor"/>
</dbReference>
<dbReference type="InterPro" id="IPR001680">
    <property type="entry name" value="WD40_rpt"/>
</dbReference>
<dbReference type="OrthoDB" id="128867at2759"/>
<dbReference type="Pfam" id="PF23761">
    <property type="entry name" value="Beta-prop_DCAF4"/>
    <property type="match status" value="1"/>
</dbReference>
<dbReference type="EMBL" id="CAJVPV010003095">
    <property type="protein sequence ID" value="CAG8543109.1"/>
    <property type="molecule type" value="Genomic_DNA"/>
</dbReference>
<dbReference type="PANTHER" id="PTHR44472">
    <property type="entry name" value="DDB1- AND CUL4-ASSOCIATED FACTOR 4-RELATED"/>
    <property type="match status" value="1"/>
</dbReference>